<evidence type="ECO:0000259" key="4">
    <source>
        <dbReference type="Pfam" id="PF00496"/>
    </source>
</evidence>
<dbReference type="GO" id="GO:0043190">
    <property type="term" value="C:ATP-binding cassette (ABC) transporter complex"/>
    <property type="evidence" value="ECO:0007669"/>
    <property type="project" value="InterPro"/>
</dbReference>
<keyword evidence="3" id="KW-0732">Signal</keyword>
<accession>A0A381TEA7</accession>
<proteinExistence type="inferred from homology"/>
<dbReference type="InterPro" id="IPR039424">
    <property type="entry name" value="SBP_5"/>
</dbReference>
<dbReference type="GO" id="GO:0015833">
    <property type="term" value="P:peptide transport"/>
    <property type="evidence" value="ECO:0007669"/>
    <property type="project" value="TreeGrafter"/>
</dbReference>
<dbReference type="CDD" id="cd08512">
    <property type="entry name" value="PBP2_NikA_DppA_OppA_like_7"/>
    <property type="match status" value="1"/>
</dbReference>
<dbReference type="Pfam" id="PF00496">
    <property type="entry name" value="SBP_bac_5"/>
    <property type="match status" value="1"/>
</dbReference>
<dbReference type="InterPro" id="IPR000914">
    <property type="entry name" value="SBP_5_dom"/>
</dbReference>
<dbReference type="Gene3D" id="3.10.105.10">
    <property type="entry name" value="Dipeptide-binding Protein, Domain 3"/>
    <property type="match status" value="1"/>
</dbReference>
<gene>
    <name evidence="5" type="ORF">METZ01_LOCUS66762</name>
</gene>
<organism evidence="5">
    <name type="scientific">marine metagenome</name>
    <dbReference type="NCBI Taxonomy" id="408172"/>
    <lineage>
        <taxon>unclassified sequences</taxon>
        <taxon>metagenomes</taxon>
        <taxon>ecological metagenomes</taxon>
    </lineage>
</organism>
<dbReference type="PANTHER" id="PTHR30290:SF9">
    <property type="entry name" value="OLIGOPEPTIDE-BINDING PROTEIN APPA"/>
    <property type="match status" value="1"/>
</dbReference>
<dbReference type="AlphaFoldDB" id="A0A381TEA7"/>
<comment type="similarity">
    <text evidence="1">Belongs to the bacterial solute-binding protein 5 family.</text>
</comment>
<evidence type="ECO:0000256" key="1">
    <source>
        <dbReference type="ARBA" id="ARBA00005695"/>
    </source>
</evidence>
<evidence type="ECO:0000256" key="2">
    <source>
        <dbReference type="ARBA" id="ARBA00022448"/>
    </source>
</evidence>
<name>A0A381TEA7_9ZZZZ</name>
<dbReference type="Gene3D" id="3.90.76.10">
    <property type="entry name" value="Dipeptide-binding Protein, Domain 1"/>
    <property type="match status" value="1"/>
</dbReference>
<protein>
    <recommendedName>
        <fullName evidence="4">Solute-binding protein family 5 domain-containing protein</fullName>
    </recommendedName>
</protein>
<dbReference type="GO" id="GO:0042597">
    <property type="term" value="C:periplasmic space"/>
    <property type="evidence" value="ECO:0007669"/>
    <property type="project" value="UniProtKB-ARBA"/>
</dbReference>
<keyword evidence="2" id="KW-0813">Transport</keyword>
<reference evidence="5" key="1">
    <citation type="submission" date="2018-05" db="EMBL/GenBank/DDBJ databases">
        <authorList>
            <person name="Lanie J.A."/>
            <person name="Ng W.-L."/>
            <person name="Kazmierczak K.M."/>
            <person name="Andrzejewski T.M."/>
            <person name="Davidsen T.M."/>
            <person name="Wayne K.J."/>
            <person name="Tettelin H."/>
            <person name="Glass J.I."/>
            <person name="Rusch D."/>
            <person name="Podicherti R."/>
            <person name="Tsui H.-C.T."/>
            <person name="Winkler M.E."/>
        </authorList>
    </citation>
    <scope>NUCLEOTIDE SEQUENCE</scope>
</reference>
<dbReference type="Gene3D" id="3.40.190.10">
    <property type="entry name" value="Periplasmic binding protein-like II"/>
    <property type="match status" value="1"/>
</dbReference>
<feature type="domain" description="Solute-binding protein family 5" evidence="4">
    <location>
        <begin position="77"/>
        <end position="432"/>
    </location>
</feature>
<dbReference type="GO" id="GO:1904680">
    <property type="term" value="F:peptide transmembrane transporter activity"/>
    <property type="evidence" value="ECO:0007669"/>
    <property type="project" value="TreeGrafter"/>
</dbReference>
<dbReference type="PANTHER" id="PTHR30290">
    <property type="entry name" value="PERIPLASMIC BINDING COMPONENT OF ABC TRANSPORTER"/>
    <property type="match status" value="1"/>
</dbReference>
<evidence type="ECO:0000313" key="5">
    <source>
        <dbReference type="EMBL" id="SVA13908.1"/>
    </source>
</evidence>
<evidence type="ECO:0000256" key="3">
    <source>
        <dbReference type="ARBA" id="ARBA00022729"/>
    </source>
</evidence>
<dbReference type="SUPFAM" id="SSF53850">
    <property type="entry name" value="Periplasmic binding protein-like II"/>
    <property type="match status" value="1"/>
</dbReference>
<dbReference type="InterPro" id="IPR030678">
    <property type="entry name" value="Peptide/Ni-bd"/>
</dbReference>
<dbReference type="PIRSF" id="PIRSF002741">
    <property type="entry name" value="MppA"/>
    <property type="match status" value="1"/>
</dbReference>
<dbReference type="EMBL" id="UINC01004381">
    <property type="protein sequence ID" value="SVA13908.1"/>
    <property type="molecule type" value="Genomic_DNA"/>
</dbReference>
<sequence>MKIWQSIICSAIATAALPLELSCTSATTRTDNAFIIATYDDVKDWDPATAFSLEVLPMSNIYEPLLWYDAGGEKPVFVPGLATSYTKSEDGLTWSFTLRENVHFHDGQKFDANAVKFVVERNKTLNRGASYIWSAVDSVRVNGSHQATFELKEPVPLDKIVSSQYGAWMYSPGIAHVSTDSMRNGFGAGTGPYQLKKWIRNSHITLDKFDNYWGGWGNKNNFNSVQIQVVSESSTRLQMVESGLADYAVLIPIQLLDLLEQNPDVSVSYHPAWINHFYLLNTKKSPTDNIWVRRAIAASLDRSTLAEYVYRGIAKEPTGLLPSNMPLFDAPDSLVQFNLSKASNYLKKSGMDPNHNRLDISYVSTSEEYRLTALMLLDNLRKIGLELTLKPGLWSTNWDKAKYLDTAPNIISMAWWPTVSSPADWFFGLYRSQDVPLFNLSYYSNTAVDSLLESAWYQESRFPDVAKKAYKSIQEILIDDCVVIPAADLSVQSIHRSNITGFRNNPAYSTLLVYNLERRE</sequence>